<dbReference type="GO" id="GO:0003677">
    <property type="term" value="F:DNA binding"/>
    <property type="evidence" value="ECO:0007669"/>
    <property type="project" value="UniProtKB-KW"/>
</dbReference>
<dbReference type="GO" id="GO:0003964">
    <property type="term" value="F:RNA-directed DNA polymerase activity"/>
    <property type="evidence" value="ECO:0007669"/>
    <property type="project" value="UniProtKB-KW"/>
</dbReference>
<keyword evidence="15" id="KW-0511">Multifunctional enzyme</keyword>
<dbReference type="FunFam" id="3.30.420.10:FF:000219">
    <property type="entry name" value="Putative retroelement"/>
    <property type="match status" value="1"/>
</dbReference>
<dbReference type="SUPFAM" id="SSF56672">
    <property type="entry name" value="DNA/RNA polymerases"/>
    <property type="match status" value="1"/>
</dbReference>
<comment type="caution">
    <text evidence="19">The sequence shown here is derived from an EMBL/GenBank/DDBJ whole genome shotgun (WGS) entry which is preliminary data.</text>
</comment>
<keyword evidence="6" id="KW-0064">Aspartyl protease</keyword>
<dbReference type="GO" id="GO:0046872">
    <property type="term" value="F:metal ion binding"/>
    <property type="evidence" value="ECO:0007669"/>
    <property type="project" value="UniProtKB-KW"/>
</dbReference>
<dbReference type="InterPro" id="IPR012337">
    <property type="entry name" value="RNaseH-like_sf"/>
</dbReference>
<organism evidence="19 20">
    <name type="scientific">Trifolium pratense</name>
    <name type="common">Red clover</name>
    <dbReference type="NCBI Taxonomy" id="57577"/>
    <lineage>
        <taxon>Eukaryota</taxon>
        <taxon>Viridiplantae</taxon>
        <taxon>Streptophyta</taxon>
        <taxon>Embryophyta</taxon>
        <taxon>Tracheophyta</taxon>
        <taxon>Spermatophyta</taxon>
        <taxon>Magnoliopsida</taxon>
        <taxon>eudicotyledons</taxon>
        <taxon>Gunneridae</taxon>
        <taxon>Pentapetalae</taxon>
        <taxon>rosids</taxon>
        <taxon>fabids</taxon>
        <taxon>Fabales</taxon>
        <taxon>Fabaceae</taxon>
        <taxon>Papilionoideae</taxon>
        <taxon>50 kb inversion clade</taxon>
        <taxon>NPAAA clade</taxon>
        <taxon>Hologalegina</taxon>
        <taxon>IRL clade</taxon>
        <taxon>Trifolieae</taxon>
        <taxon>Trifolium</taxon>
    </lineage>
</organism>
<keyword evidence="3" id="KW-0548">Nucleotidyltransferase</keyword>
<evidence type="ECO:0000256" key="8">
    <source>
        <dbReference type="ARBA" id="ARBA00022801"/>
    </source>
</evidence>
<dbReference type="FunFam" id="3.10.10.10:FF:000007">
    <property type="entry name" value="Retrovirus-related Pol polyprotein from transposon 17.6-like Protein"/>
    <property type="match status" value="1"/>
</dbReference>
<dbReference type="InterPro" id="IPR036397">
    <property type="entry name" value="RNaseH_sf"/>
</dbReference>
<dbReference type="InterPro" id="IPR043502">
    <property type="entry name" value="DNA/RNA_pol_sf"/>
</dbReference>
<evidence type="ECO:0000256" key="5">
    <source>
        <dbReference type="ARBA" id="ARBA00022723"/>
    </source>
</evidence>
<dbReference type="CDD" id="cd01647">
    <property type="entry name" value="RT_LTR"/>
    <property type="match status" value="1"/>
</dbReference>
<reference evidence="19 20" key="2">
    <citation type="journal article" date="2017" name="Front. Plant Sci.">
        <title>Gene Classification and Mining of Molecular Markers Useful in Red Clover (Trifolium pratense) Breeding.</title>
        <authorList>
            <person name="Istvanek J."/>
            <person name="Dluhosova J."/>
            <person name="Dluhos P."/>
            <person name="Patkova L."/>
            <person name="Nedelnik J."/>
            <person name="Repkova J."/>
        </authorList>
    </citation>
    <scope>NUCLEOTIDE SEQUENCE [LARGE SCALE GENOMIC DNA]</scope>
    <source>
        <strain evidence="20">cv. Tatra</strain>
        <tissue evidence="19">Young leaves</tissue>
    </source>
</reference>
<dbReference type="PANTHER" id="PTHR37984:SF5">
    <property type="entry name" value="PROTEIN NYNRIN-LIKE"/>
    <property type="match status" value="1"/>
</dbReference>
<evidence type="ECO:0000256" key="16">
    <source>
        <dbReference type="SAM" id="Coils"/>
    </source>
</evidence>
<dbReference type="Gene3D" id="3.30.420.10">
    <property type="entry name" value="Ribonuclease H-like superfamily/Ribonuclease H"/>
    <property type="match status" value="1"/>
</dbReference>
<dbReference type="CDD" id="cd09274">
    <property type="entry name" value="RNase_HI_RT_Ty3"/>
    <property type="match status" value="1"/>
</dbReference>
<dbReference type="Pfam" id="PF00078">
    <property type="entry name" value="RVT_1"/>
    <property type="match status" value="1"/>
</dbReference>
<evidence type="ECO:0000256" key="15">
    <source>
        <dbReference type="ARBA" id="ARBA00023268"/>
    </source>
</evidence>
<accession>A0A2K3NAR5</accession>
<dbReference type="InterPro" id="IPR000477">
    <property type="entry name" value="RT_dom"/>
</dbReference>
<feature type="coiled-coil region" evidence="16">
    <location>
        <begin position="891"/>
        <end position="925"/>
    </location>
</feature>
<evidence type="ECO:0000313" key="20">
    <source>
        <dbReference type="Proteomes" id="UP000236291"/>
    </source>
</evidence>
<dbReference type="InterPro" id="IPR021109">
    <property type="entry name" value="Peptidase_aspartic_dom_sf"/>
</dbReference>
<keyword evidence="9" id="KW-0460">Magnesium</keyword>
<dbReference type="SUPFAM" id="SSF54160">
    <property type="entry name" value="Chromo domain-like"/>
    <property type="match status" value="1"/>
</dbReference>
<feature type="domain" description="Reverse transcriptase" evidence="17">
    <location>
        <begin position="196"/>
        <end position="375"/>
    </location>
</feature>
<keyword evidence="16" id="KW-0175">Coiled coil</keyword>
<dbReference type="EMBL" id="ASHM01018539">
    <property type="protein sequence ID" value="PNY00121.1"/>
    <property type="molecule type" value="Genomic_DNA"/>
</dbReference>
<evidence type="ECO:0000256" key="11">
    <source>
        <dbReference type="ARBA" id="ARBA00022918"/>
    </source>
</evidence>
<dbReference type="SUPFAM" id="SSF53098">
    <property type="entry name" value="Ribonuclease H-like"/>
    <property type="match status" value="1"/>
</dbReference>
<dbReference type="Pfam" id="PF17921">
    <property type="entry name" value="Integrase_H2C2"/>
    <property type="match status" value="1"/>
</dbReference>
<evidence type="ECO:0000259" key="17">
    <source>
        <dbReference type="PROSITE" id="PS50878"/>
    </source>
</evidence>
<dbReference type="InterPro" id="IPR056924">
    <property type="entry name" value="SH3_Tf2-1"/>
</dbReference>
<dbReference type="ExpressionAtlas" id="A0A2K3NAR5">
    <property type="expression patterns" value="baseline"/>
</dbReference>
<dbReference type="Pfam" id="PF24626">
    <property type="entry name" value="SH3_Tf2-1"/>
    <property type="match status" value="1"/>
</dbReference>
<dbReference type="InterPro" id="IPR041577">
    <property type="entry name" value="RT_RNaseH_2"/>
</dbReference>
<keyword evidence="1" id="KW-0645">Protease</keyword>
<proteinExistence type="predicted"/>
<reference evidence="19 20" key="1">
    <citation type="journal article" date="2014" name="Am. J. Bot.">
        <title>Genome assembly and annotation for red clover (Trifolium pratense; Fabaceae).</title>
        <authorList>
            <person name="Istvanek J."/>
            <person name="Jaros M."/>
            <person name="Krenek A."/>
            <person name="Repkova J."/>
        </authorList>
    </citation>
    <scope>NUCLEOTIDE SEQUENCE [LARGE SCALE GENOMIC DNA]</scope>
    <source>
        <strain evidence="20">cv. Tatra</strain>
        <tissue evidence="19">Young leaves</tissue>
    </source>
</reference>
<dbReference type="AlphaFoldDB" id="A0A2K3NAR5"/>
<sequence>MNWSIENSASLNIKLGDGSCSKTKGTCVDLEIDIEGLKIVVDVQLFDLGCVDVVLGIEWLRTLGDMIVNWKKHTMSFWFNKEWVTMKGVESQLGMMETLQSVLCKPKLKRGIGWKEVEDKVSCGVLHSLEVNQSKELEHLLNMCADVFQDPKGLPPKRKKEHVITLKEGATAVNVRPYRYPHHHKDEIEKQVREMLQSGIIRPSTSSFSSPVILVKKKDNSWRMCVDYRVLNKATVPDKFPIPVIEELLDELHGACYFSKLDLKSGYHQVRVREADIHKTAFRTHEGHYEFLVMPFGLMNAPSTFQSLMNEVFKPLLRKSVLVFFDDILVYSKTWSEHMRNLEEVLQILQSHELVANRKKCHFGQRSVEYLGHLITSQGVAVDPSKIVSVINWPIPKNVKGVRGFLGLTGYYRKFIRDYGKIAKPLTELTKKDAFVWNEKALSAFETLKKCLTTAPVLALPNFDKEFLIECDASGGGIGAILMQDRRPIAYFSKALGVRNLTKSVYEKELMAVVLSIQHWRPYLIGRKFVVSTDQKSLKQLLQQRMVTADQQNWAAKLLGYDFDIIYKPGRLNSGADALSRVNEGELNQVITSFHWKDEAILRSEVHKDPHLLQVIEDLQKDTNSKPGYVYKNGVLLYEGRLVISAKSSMIPTLLSEFHTTPQGGHSGFYKTYRRIAANVYWVGMKNTVQEFVKACDICQRQKYLTSSPGGLLQPLPIPDRIWEDLSMDFITGLPKSKGYEAILVVVDRLSKYVHFIPLKHPYTAKIIAEVFVREVVRLHGIPLSIVSDRDSVFMSSFWRELFKLQGTKLRMSTAYHPETDGQTEVVNRCLETYLRCFITDQPRTWANWISWSEYWFNTSHHSATGQTPYETVYGRAPPVITRWVQGETRVEAVQRELLDRDEALRQLRQQLQRAQDRMKQLADKKRCDRSFEIGEWVFVKLRAHRQQSVVCRINAKLAARYYGPYPVIARVGAVAYQLKLPEGSKVHPVFHVSLLKKAVGNYHEGEELPELQGEQGVLIEPEAVLANRFVWMQNEKVDQVLIHWKGQKVEEATWEDVLMMKSQFPNFCLEDKTNLSGGSIVRTQNSNTNAESSLVNDYNEGPRNWLVYSRRTARKKS</sequence>
<dbReference type="Gene3D" id="3.10.10.10">
    <property type="entry name" value="HIV Type 1 Reverse Transcriptase, subunit A, domain 1"/>
    <property type="match status" value="1"/>
</dbReference>
<dbReference type="GO" id="GO:0006310">
    <property type="term" value="P:DNA recombination"/>
    <property type="evidence" value="ECO:0007669"/>
    <property type="project" value="UniProtKB-KW"/>
</dbReference>
<dbReference type="CDD" id="cd00303">
    <property type="entry name" value="retropepsin_like"/>
    <property type="match status" value="1"/>
</dbReference>
<dbReference type="InterPro" id="IPR050951">
    <property type="entry name" value="Retrovirus_Pol_polyprotein"/>
</dbReference>
<dbReference type="Proteomes" id="UP000236291">
    <property type="component" value="Unassembled WGS sequence"/>
</dbReference>
<dbReference type="Gene3D" id="1.10.340.70">
    <property type="match status" value="1"/>
</dbReference>
<gene>
    <name evidence="19" type="ORF">L195_g023397</name>
</gene>
<evidence type="ECO:0000256" key="9">
    <source>
        <dbReference type="ARBA" id="ARBA00022842"/>
    </source>
</evidence>
<evidence type="ECO:0000259" key="18">
    <source>
        <dbReference type="PROSITE" id="PS50994"/>
    </source>
</evidence>
<evidence type="ECO:0000256" key="2">
    <source>
        <dbReference type="ARBA" id="ARBA00022679"/>
    </source>
</evidence>
<dbReference type="InterPro" id="IPR016197">
    <property type="entry name" value="Chromo-like_dom_sf"/>
</dbReference>
<keyword evidence="4" id="KW-0540">Nuclease</keyword>
<keyword evidence="11" id="KW-0695">RNA-directed DNA polymerase</keyword>
<evidence type="ECO:0000256" key="6">
    <source>
        <dbReference type="ARBA" id="ARBA00022750"/>
    </source>
</evidence>
<dbReference type="PROSITE" id="PS50878">
    <property type="entry name" value="RT_POL"/>
    <property type="match status" value="1"/>
</dbReference>
<dbReference type="GO" id="GO:0003887">
    <property type="term" value="F:DNA-directed DNA polymerase activity"/>
    <property type="evidence" value="ECO:0007669"/>
    <property type="project" value="UniProtKB-KW"/>
</dbReference>
<keyword evidence="5" id="KW-0479">Metal-binding</keyword>
<evidence type="ECO:0000256" key="14">
    <source>
        <dbReference type="ARBA" id="ARBA00023172"/>
    </source>
</evidence>
<dbReference type="GO" id="GO:0004519">
    <property type="term" value="F:endonuclease activity"/>
    <property type="evidence" value="ECO:0007669"/>
    <property type="project" value="UniProtKB-KW"/>
</dbReference>
<keyword evidence="8" id="KW-0378">Hydrolase</keyword>
<dbReference type="GO" id="GO:0015074">
    <property type="term" value="P:DNA integration"/>
    <property type="evidence" value="ECO:0007669"/>
    <property type="project" value="UniProtKB-KW"/>
</dbReference>
<keyword evidence="12" id="KW-0239">DNA-directed DNA polymerase</keyword>
<dbReference type="InterPro" id="IPR041588">
    <property type="entry name" value="Integrase_H2C2"/>
</dbReference>
<evidence type="ECO:0000256" key="13">
    <source>
        <dbReference type="ARBA" id="ARBA00023125"/>
    </source>
</evidence>
<keyword evidence="10" id="KW-0229">DNA integration</keyword>
<dbReference type="PANTHER" id="PTHR37984">
    <property type="entry name" value="PROTEIN CBG26694"/>
    <property type="match status" value="1"/>
</dbReference>
<dbReference type="InterPro" id="IPR001584">
    <property type="entry name" value="Integrase_cat-core"/>
</dbReference>
<keyword evidence="13" id="KW-0238">DNA-binding</keyword>
<evidence type="ECO:0008006" key="21">
    <source>
        <dbReference type="Google" id="ProtNLM"/>
    </source>
</evidence>
<evidence type="ECO:0000256" key="12">
    <source>
        <dbReference type="ARBA" id="ARBA00022932"/>
    </source>
</evidence>
<dbReference type="Gene3D" id="2.40.70.10">
    <property type="entry name" value="Acid Proteases"/>
    <property type="match status" value="1"/>
</dbReference>
<dbReference type="Pfam" id="PF17919">
    <property type="entry name" value="RT_RNaseH_2"/>
    <property type="match status" value="1"/>
</dbReference>
<protein>
    <recommendedName>
        <fullName evidence="21">Ty3/gypsy retrotransposon protein</fullName>
    </recommendedName>
</protein>
<keyword evidence="14" id="KW-0233">DNA recombination</keyword>
<evidence type="ECO:0000313" key="19">
    <source>
        <dbReference type="EMBL" id="PNY00121.1"/>
    </source>
</evidence>
<evidence type="ECO:0000256" key="7">
    <source>
        <dbReference type="ARBA" id="ARBA00022759"/>
    </source>
</evidence>
<evidence type="ECO:0000256" key="1">
    <source>
        <dbReference type="ARBA" id="ARBA00022670"/>
    </source>
</evidence>
<dbReference type="GO" id="GO:0006508">
    <property type="term" value="P:proteolysis"/>
    <property type="evidence" value="ECO:0007669"/>
    <property type="project" value="UniProtKB-KW"/>
</dbReference>
<keyword evidence="2" id="KW-0808">Transferase</keyword>
<dbReference type="FunFam" id="3.30.70.270:FF:000020">
    <property type="entry name" value="Transposon Tf2-6 polyprotein-like Protein"/>
    <property type="match status" value="1"/>
</dbReference>
<keyword evidence="7" id="KW-0255">Endonuclease</keyword>
<evidence type="ECO:0000256" key="3">
    <source>
        <dbReference type="ARBA" id="ARBA00022695"/>
    </source>
</evidence>
<feature type="domain" description="Integrase catalytic" evidence="18">
    <location>
        <begin position="713"/>
        <end position="877"/>
    </location>
</feature>
<dbReference type="PROSITE" id="PS50994">
    <property type="entry name" value="INTEGRASE"/>
    <property type="match status" value="1"/>
</dbReference>
<dbReference type="Gene3D" id="3.10.20.370">
    <property type="match status" value="1"/>
</dbReference>
<evidence type="ECO:0000256" key="10">
    <source>
        <dbReference type="ARBA" id="ARBA00022908"/>
    </source>
</evidence>
<dbReference type="GO" id="GO:0004190">
    <property type="term" value="F:aspartic-type endopeptidase activity"/>
    <property type="evidence" value="ECO:0007669"/>
    <property type="project" value="UniProtKB-KW"/>
</dbReference>
<name>A0A2K3NAR5_TRIPR</name>
<dbReference type="InterPro" id="IPR043128">
    <property type="entry name" value="Rev_trsase/Diguanyl_cyclase"/>
</dbReference>
<evidence type="ECO:0000256" key="4">
    <source>
        <dbReference type="ARBA" id="ARBA00022722"/>
    </source>
</evidence>
<dbReference type="Gene3D" id="3.30.70.270">
    <property type="match status" value="2"/>
</dbReference>